<name>A0A2W0HGC8_9BACI</name>
<evidence type="ECO:0000313" key="2">
    <source>
        <dbReference type="Proteomes" id="UP000248066"/>
    </source>
</evidence>
<dbReference type="RefSeq" id="WP_110520201.1">
    <property type="nucleotide sequence ID" value="NZ_PDOF01000002.1"/>
</dbReference>
<accession>A0A2W0HGC8</accession>
<keyword evidence="2" id="KW-1185">Reference proteome</keyword>
<evidence type="ECO:0008006" key="3">
    <source>
        <dbReference type="Google" id="ProtNLM"/>
    </source>
</evidence>
<dbReference type="EMBL" id="PDOF01000002">
    <property type="protein sequence ID" value="PYZ96475.1"/>
    <property type="molecule type" value="Genomic_DNA"/>
</dbReference>
<dbReference type="Proteomes" id="UP000248066">
    <property type="component" value="Unassembled WGS sequence"/>
</dbReference>
<dbReference type="PANTHER" id="PTHR40051">
    <property type="entry name" value="IG HYPOTHETICAL 15966"/>
    <property type="match status" value="1"/>
</dbReference>
<comment type="caution">
    <text evidence="1">The sequence shown here is derived from an EMBL/GenBank/DDBJ whole genome shotgun (WGS) entry which is preliminary data.</text>
</comment>
<gene>
    <name evidence="1" type="ORF">CR205_12200</name>
</gene>
<dbReference type="PANTHER" id="PTHR40051:SF1">
    <property type="entry name" value="YOLD-LIKE FAMILY PROTEIN"/>
    <property type="match status" value="1"/>
</dbReference>
<reference evidence="1 2" key="1">
    <citation type="submission" date="2017-10" db="EMBL/GenBank/DDBJ databases">
        <title>Bacillus sp. nov., a halophilic bacterium isolated from a Yangshapao Lake.</title>
        <authorList>
            <person name="Wang H."/>
        </authorList>
    </citation>
    <scope>NUCLEOTIDE SEQUENCE [LARGE SCALE GENOMIC DNA]</scope>
    <source>
        <strain evidence="1 2">YSP-3</strain>
    </source>
</reference>
<dbReference type="AlphaFoldDB" id="A0A2W0HGC8"/>
<sequence length="111" mass="13182">MNEKDRGTIKWTSLMLPEHVRMLKEHQEAYFKVARPELDPQQLEEFERTVCEAMGLNRELAVTYWENGYHHQVYGYVHYINYVARKLHVATAEGDVAYLMFDSLTDVRFPD</sequence>
<proteinExistence type="predicted"/>
<dbReference type="InterPro" id="IPR014962">
    <property type="entry name" value="YolD"/>
</dbReference>
<evidence type="ECO:0000313" key="1">
    <source>
        <dbReference type="EMBL" id="PYZ96475.1"/>
    </source>
</evidence>
<dbReference type="OrthoDB" id="1644322at2"/>
<organism evidence="1 2">
    <name type="scientific">Alteribacter lacisalsi</name>
    <dbReference type="NCBI Taxonomy" id="2045244"/>
    <lineage>
        <taxon>Bacteria</taxon>
        <taxon>Bacillati</taxon>
        <taxon>Bacillota</taxon>
        <taxon>Bacilli</taxon>
        <taxon>Bacillales</taxon>
        <taxon>Bacillaceae</taxon>
        <taxon>Alteribacter</taxon>
    </lineage>
</organism>
<protein>
    <recommendedName>
        <fullName evidence="3">YolD-like family protein</fullName>
    </recommendedName>
</protein>
<dbReference type="Pfam" id="PF08863">
    <property type="entry name" value="YolD"/>
    <property type="match status" value="1"/>
</dbReference>